<dbReference type="InterPro" id="IPR001179">
    <property type="entry name" value="PPIase_FKBP_dom"/>
</dbReference>
<protein>
    <recommendedName>
        <fullName evidence="2 5">peptidylprolyl isomerase</fullName>
        <ecNumber evidence="2 5">5.2.1.8</ecNumber>
    </recommendedName>
</protein>
<dbReference type="OrthoDB" id="77911at2759"/>
<accession>A0A5J4YPS2</accession>
<evidence type="ECO:0000256" key="3">
    <source>
        <dbReference type="ARBA" id="ARBA00023110"/>
    </source>
</evidence>
<name>A0A5J4YPS2_PORPP</name>
<reference evidence="8" key="1">
    <citation type="journal article" date="2019" name="Nat. Commun.">
        <title>Expansion of phycobilisome linker gene families in mesophilic red algae.</title>
        <authorList>
            <person name="Lee J."/>
            <person name="Kim D."/>
            <person name="Bhattacharya D."/>
            <person name="Yoon H.S."/>
        </authorList>
    </citation>
    <scope>NUCLEOTIDE SEQUENCE [LARGE SCALE GENOMIC DNA]</scope>
    <source>
        <strain evidence="8">CCMP 1328</strain>
    </source>
</reference>
<dbReference type="SUPFAM" id="SSF54534">
    <property type="entry name" value="FKBP-like"/>
    <property type="match status" value="1"/>
</dbReference>
<evidence type="ECO:0000256" key="5">
    <source>
        <dbReference type="PROSITE-ProRule" id="PRU00277"/>
    </source>
</evidence>
<evidence type="ECO:0000313" key="8">
    <source>
        <dbReference type="Proteomes" id="UP000324585"/>
    </source>
</evidence>
<dbReference type="EC" id="5.2.1.8" evidence="2 5"/>
<gene>
    <name evidence="7" type="ORF">FVE85_8191</name>
</gene>
<dbReference type="PROSITE" id="PS50059">
    <property type="entry name" value="FKBP_PPIASE"/>
    <property type="match status" value="1"/>
</dbReference>
<proteinExistence type="predicted"/>
<dbReference type="AlphaFoldDB" id="A0A5J4YPS2"/>
<dbReference type="Gene3D" id="3.10.50.40">
    <property type="match status" value="1"/>
</dbReference>
<keyword evidence="3 5" id="KW-0697">Rotamase</keyword>
<dbReference type="Pfam" id="PF00254">
    <property type="entry name" value="FKBP_C"/>
    <property type="match status" value="1"/>
</dbReference>
<dbReference type="InterPro" id="IPR046357">
    <property type="entry name" value="PPIase_dom_sf"/>
</dbReference>
<feature type="domain" description="PPIase FKBP-type" evidence="6">
    <location>
        <begin position="108"/>
        <end position="197"/>
    </location>
</feature>
<keyword evidence="4 5" id="KW-0413">Isomerase</keyword>
<evidence type="ECO:0000256" key="4">
    <source>
        <dbReference type="ARBA" id="ARBA00023235"/>
    </source>
</evidence>
<sequence length="208" mass="22229">MAFIPSARRRGKAREAWCDAPCECARDCGSEAAGAVDVAASPRRVMLNGAAAAAIAAGLGFDRRGLPVRGLPQLRRRPPPRPWPTVTGDAVWPAVQGAQDGGCASRVGDLVGIRFRASFNGNDTFRTEEPFFIRVGSNSVIKGIEEALLMMRSGDRLALIVPGDLGFGPKARRAMPGKPGLPPNATLEYELELAEFPGYEAKELVQDE</sequence>
<keyword evidence="8" id="KW-1185">Reference proteome</keyword>
<evidence type="ECO:0000256" key="1">
    <source>
        <dbReference type="ARBA" id="ARBA00000971"/>
    </source>
</evidence>
<dbReference type="GO" id="GO:0003755">
    <property type="term" value="F:peptidyl-prolyl cis-trans isomerase activity"/>
    <property type="evidence" value="ECO:0007669"/>
    <property type="project" value="UniProtKB-KW"/>
</dbReference>
<comment type="caution">
    <text evidence="7">The sequence shown here is derived from an EMBL/GenBank/DDBJ whole genome shotgun (WGS) entry which is preliminary data.</text>
</comment>
<evidence type="ECO:0000256" key="2">
    <source>
        <dbReference type="ARBA" id="ARBA00013194"/>
    </source>
</evidence>
<dbReference type="PANTHER" id="PTHR43811:SF17">
    <property type="entry name" value="PEPTIDYL-PROLYL CIS-TRANS ISOMERASE FKBP16-3, CHLOROPLASTIC"/>
    <property type="match status" value="1"/>
</dbReference>
<organism evidence="7 8">
    <name type="scientific">Porphyridium purpureum</name>
    <name type="common">Red alga</name>
    <name type="synonym">Porphyridium cruentum</name>
    <dbReference type="NCBI Taxonomy" id="35688"/>
    <lineage>
        <taxon>Eukaryota</taxon>
        <taxon>Rhodophyta</taxon>
        <taxon>Bangiophyceae</taxon>
        <taxon>Porphyridiales</taxon>
        <taxon>Porphyridiaceae</taxon>
        <taxon>Porphyridium</taxon>
    </lineage>
</organism>
<dbReference type="PANTHER" id="PTHR43811">
    <property type="entry name" value="FKBP-TYPE PEPTIDYL-PROLYL CIS-TRANS ISOMERASE FKPA"/>
    <property type="match status" value="1"/>
</dbReference>
<dbReference type="Proteomes" id="UP000324585">
    <property type="component" value="Unassembled WGS sequence"/>
</dbReference>
<comment type="catalytic activity">
    <reaction evidence="1 5">
        <text>[protein]-peptidylproline (omega=180) = [protein]-peptidylproline (omega=0)</text>
        <dbReference type="Rhea" id="RHEA:16237"/>
        <dbReference type="Rhea" id="RHEA-COMP:10747"/>
        <dbReference type="Rhea" id="RHEA-COMP:10748"/>
        <dbReference type="ChEBI" id="CHEBI:83833"/>
        <dbReference type="ChEBI" id="CHEBI:83834"/>
        <dbReference type="EC" id="5.2.1.8"/>
    </reaction>
</comment>
<dbReference type="EMBL" id="VRMN01000009">
    <property type="protein sequence ID" value="KAA8492684.1"/>
    <property type="molecule type" value="Genomic_DNA"/>
</dbReference>
<evidence type="ECO:0000259" key="6">
    <source>
        <dbReference type="PROSITE" id="PS50059"/>
    </source>
</evidence>
<evidence type="ECO:0000313" key="7">
    <source>
        <dbReference type="EMBL" id="KAA8492684.1"/>
    </source>
</evidence>